<evidence type="ECO:0000256" key="10">
    <source>
        <dbReference type="SAM" id="MobiDB-lite"/>
    </source>
</evidence>
<keyword evidence="9" id="KW-0862">Zinc</keyword>
<keyword evidence="9" id="KW-0479">Metal-binding</keyword>
<organism evidence="12">
    <name type="scientific">Davidia involucrata</name>
    <name type="common">Dove tree</name>
    <dbReference type="NCBI Taxonomy" id="16924"/>
    <lineage>
        <taxon>Eukaryota</taxon>
        <taxon>Viridiplantae</taxon>
        <taxon>Streptophyta</taxon>
        <taxon>Embryophyta</taxon>
        <taxon>Tracheophyta</taxon>
        <taxon>Spermatophyta</taxon>
        <taxon>Magnoliopsida</taxon>
        <taxon>eudicotyledons</taxon>
        <taxon>Gunneridae</taxon>
        <taxon>Pentapetalae</taxon>
        <taxon>asterids</taxon>
        <taxon>Cornales</taxon>
        <taxon>Nyssaceae</taxon>
        <taxon>Davidia</taxon>
    </lineage>
</organism>
<keyword evidence="5" id="KW-0156">Chromatin regulator</keyword>
<dbReference type="GO" id="GO:0005730">
    <property type="term" value="C:nucleolus"/>
    <property type="evidence" value="ECO:0007669"/>
    <property type="project" value="UniProtKB-SubCell"/>
</dbReference>
<dbReference type="EMBL" id="GHES01028729">
    <property type="protein sequence ID" value="MPA59288.1"/>
    <property type="molecule type" value="Transcribed_RNA"/>
</dbReference>
<feature type="domain" description="C2H2-type" evidence="11">
    <location>
        <begin position="272"/>
        <end position="298"/>
    </location>
</feature>
<evidence type="ECO:0000256" key="4">
    <source>
        <dbReference type="ARBA" id="ARBA00022801"/>
    </source>
</evidence>
<feature type="compositionally biased region" description="Polar residues" evidence="10">
    <location>
        <begin position="273"/>
        <end position="289"/>
    </location>
</feature>
<comment type="similarity">
    <text evidence="2">Belongs to the histone deacetylase HD2 family.</text>
</comment>
<feature type="compositionally biased region" description="Basic and acidic residues" evidence="10">
    <location>
        <begin position="117"/>
        <end position="134"/>
    </location>
</feature>
<evidence type="ECO:0000256" key="5">
    <source>
        <dbReference type="ARBA" id="ARBA00022853"/>
    </source>
</evidence>
<evidence type="ECO:0000256" key="3">
    <source>
        <dbReference type="ARBA" id="ARBA00022491"/>
    </source>
</evidence>
<proteinExistence type="inferred from homology"/>
<keyword evidence="7" id="KW-0804">Transcription</keyword>
<evidence type="ECO:0000256" key="6">
    <source>
        <dbReference type="ARBA" id="ARBA00023015"/>
    </source>
</evidence>
<dbReference type="Pfam" id="PF17800">
    <property type="entry name" value="NPL"/>
    <property type="match status" value="1"/>
</dbReference>
<evidence type="ECO:0000256" key="7">
    <source>
        <dbReference type="ARBA" id="ARBA00023163"/>
    </source>
</evidence>
<name>A0A5B7ATG2_DAVIN</name>
<keyword evidence="8" id="KW-0539">Nucleus</keyword>
<dbReference type="GO" id="GO:0016787">
    <property type="term" value="F:hydrolase activity"/>
    <property type="evidence" value="ECO:0007669"/>
    <property type="project" value="UniProtKB-KW"/>
</dbReference>
<dbReference type="PROSITE" id="PS50157">
    <property type="entry name" value="ZINC_FINGER_C2H2_2"/>
    <property type="match status" value="1"/>
</dbReference>
<accession>A0A5B7ATG2</accession>
<comment type="subcellular location">
    <subcellularLocation>
        <location evidence="1">Nucleus</location>
        <location evidence="1">Nucleolus</location>
    </subcellularLocation>
</comment>
<dbReference type="PROSITE" id="PS00028">
    <property type="entry name" value="ZINC_FINGER_C2H2_1"/>
    <property type="match status" value="1"/>
</dbReference>
<feature type="region of interest" description="Disordered" evidence="10">
    <location>
        <begin position="93"/>
        <end position="298"/>
    </location>
</feature>
<evidence type="ECO:0000256" key="2">
    <source>
        <dbReference type="ARBA" id="ARBA00006673"/>
    </source>
</evidence>
<keyword evidence="4" id="KW-0378">Hydrolase</keyword>
<dbReference type="Gene3D" id="2.60.120.340">
    <property type="entry name" value="Nucleoplasmin core domain"/>
    <property type="match status" value="1"/>
</dbReference>
<feature type="compositionally biased region" description="Acidic residues" evidence="10">
    <location>
        <begin position="159"/>
        <end position="200"/>
    </location>
</feature>
<protein>
    <submittedName>
        <fullName evidence="12">Putative histone deacetylase HDT1-like</fullName>
    </submittedName>
</protein>
<evidence type="ECO:0000256" key="1">
    <source>
        <dbReference type="ARBA" id="ARBA00004604"/>
    </source>
</evidence>
<keyword evidence="3" id="KW-0678">Repressor</keyword>
<dbReference type="FunFam" id="2.60.120.340:FF:000004">
    <property type="entry name" value="Histone deacetylase HDT1"/>
    <property type="match status" value="1"/>
</dbReference>
<dbReference type="GO" id="GO:0008270">
    <property type="term" value="F:zinc ion binding"/>
    <property type="evidence" value="ECO:0007669"/>
    <property type="project" value="UniProtKB-KW"/>
</dbReference>
<reference evidence="12" key="1">
    <citation type="submission" date="2019-08" db="EMBL/GenBank/DDBJ databases">
        <title>Reference gene set and small RNA set construction with multiple tissues from Davidia involucrata Baill.</title>
        <authorList>
            <person name="Yang H."/>
            <person name="Zhou C."/>
            <person name="Li G."/>
            <person name="Wang J."/>
            <person name="Gao P."/>
            <person name="Wang M."/>
            <person name="Wang R."/>
            <person name="Zhao Y."/>
        </authorList>
    </citation>
    <scope>NUCLEOTIDE SEQUENCE</scope>
    <source>
        <tissue evidence="12">Mixed with DoveR01_LX</tissue>
    </source>
</reference>
<gene>
    <name evidence="12" type="ORF">Din_028729</name>
</gene>
<evidence type="ECO:0000313" key="12">
    <source>
        <dbReference type="EMBL" id="MPA59288.1"/>
    </source>
</evidence>
<feature type="compositionally biased region" description="Acidic residues" evidence="10">
    <location>
        <begin position="98"/>
        <end position="116"/>
    </location>
</feature>
<keyword evidence="6" id="KW-0805">Transcription regulation</keyword>
<keyword evidence="9" id="KW-0863">Zinc-finger</keyword>
<evidence type="ECO:0000256" key="8">
    <source>
        <dbReference type="ARBA" id="ARBA00023242"/>
    </source>
</evidence>
<evidence type="ECO:0000259" key="11">
    <source>
        <dbReference type="PROSITE" id="PS50157"/>
    </source>
</evidence>
<dbReference type="InterPro" id="IPR013087">
    <property type="entry name" value="Znf_C2H2_type"/>
</dbReference>
<evidence type="ECO:0000256" key="9">
    <source>
        <dbReference type="PROSITE-ProRule" id="PRU00042"/>
    </source>
</evidence>
<dbReference type="AlphaFoldDB" id="A0A5B7ATG2"/>
<dbReference type="InterPro" id="IPR041232">
    <property type="entry name" value="NPL"/>
</dbReference>
<sequence>MEFWGVEVKAGEPIKVKPEDNKLIHISQAALGEGKKDKGNSSVPLRLSINGKKFVVGTLSTENSPQLTFDLVFEKEFELSHDWKNGSVYFLGYTADSPDGEDEDGFGYSSDEDEDHLVDTFENGKLEAKVEKVKPTTNKGNAAKPESSAKPKVMLVEPDKDDESEDEEDDSDDDEEDSDDLEGDEVMPDALDDSDDEDEETPKKADKGKKRSTESATKTPVPAKKAKLVTPQKTDGKKGGGHTATPHPSKQAGKTPANSGKKEKSPKSAGHISCNSCSKTFNSENALQSHTKDKHAAK</sequence>
<dbReference type="GO" id="GO:0006325">
    <property type="term" value="P:chromatin organization"/>
    <property type="evidence" value="ECO:0007669"/>
    <property type="project" value="UniProtKB-KW"/>
</dbReference>